<reference evidence="2 3" key="1">
    <citation type="submission" date="2014-07" db="EMBL/GenBank/DDBJ databases">
        <title>Complete genome sequence of a moderately halophilic bacterium Terribacillus aidingensis MP602, isolated from Cryptomeria fortunei in Tianmu mountain in China.</title>
        <authorList>
            <person name="Wang Y."/>
            <person name="Lu P."/>
            <person name="Zhang L."/>
        </authorList>
    </citation>
    <scope>NUCLEOTIDE SEQUENCE [LARGE SCALE GENOMIC DNA]</scope>
    <source>
        <strain evidence="2 3">MP602</strain>
        <plasmid evidence="2 3">pT1</plasmid>
    </source>
</reference>
<evidence type="ECO:0000313" key="2">
    <source>
        <dbReference type="EMBL" id="AIF68383.1"/>
    </source>
</evidence>
<protein>
    <recommendedName>
        <fullName evidence="4">Conjugal transfer protein</fullName>
    </recommendedName>
</protein>
<dbReference type="KEGG" id="tap:GZ22_18265"/>
<dbReference type="HOGENOM" id="CLU_884931_0_0_9"/>
<organism evidence="2 3">
    <name type="scientific">Terribacillus saccharophilus</name>
    <dbReference type="NCBI Taxonomy" id="361277"/>
    <lineage>
        <taxon>Bacteria</taxon>
        <taxon>Bacillati</taxon>
        <taxon>Bacillota</taxon>
        <taxon>Bacilli</taxon>
        <taxon>Bacillales</taxon>
        <taxon>Bacillaceae</taxon>
        <taxon>Terribacillus</taxon>
    </lineage>
</organism>
<feature type="transmembrane region" description="Helical" evidence="1">
    <location>
        <begin position="142"/>
        <end position="168"/>
    </location>
</feature>
<dbReference type="OrthoDB" id="2318227at2"/>
<keyword evidence="1" id="KW-0472">Membrane</keyword>
<feature type="transmembrane region" description="Helical" evidence="1">
    <location>
        <begin position="207"/>
        <end position="230"/>
    </location>
</feature>
<feature type="transmembrane region" description="Helical" evidence="1">
    <location>
        <begin position="175"/>
        <end position="195"/>
    </location>
</feature>
<geneLocation type="plasmid" evidence="2 3">
    <name>pT1</name>
</geneLocation>
<accession>A0A075LV95</accession>
<feature type="transmembrane region" description="Helical" evidence="1">
    <location>
        <begin position="54"/>
        <end position="72"/>
    </location>
</feature>
<proteinExistence type="predicted"/>
<keyword evidence="1" id="KW-1133">Transmembrane helix</keyword>
<dbReference type="EMBL" id="CP008877">
    <property type="protein sequence ID" value="AIF68383.1"/>
    <property type="molecule type" value="Genomic_DNA"/>
</dbReference>
<feature type="transmembrane region" description="Helical" evidence="1">
    <location>
        <begin position="237"/>
        <end position="254"/>
    </location>
</feature>
<dbReference type="Pfam" id="PF19597">
    <property type="entry name" value="TrbL_4"/>
    <property type="match status" value="1"/>
</dbReference>
<dbReference type="InterPro" id="IPR046084">
    <property type="entry name" value="TrbL_4"/>
</dbReference>
<keyword evidence="1" id="KW-0812">Transmembrane</keyword>
<name>A0A075LV95_9BACI</name>
<dbReference type="GeneID" id="34223413"/>
<sequence>MGFLDWASDKVGSKFQEVIEETVTGWVEDVMEWSLGWMVKLAYNLPENAFVKEVLDYLGGLTSIFAVVLVLYKIIEYIVNTQNGTQQYPLDEILLRTVKSAGAIMILPWILQKLFVDISLPIAQDFVDMTTKDFDPTKTLTVVGALLGGGGIVLILVGIFFLVVFIAFLYSLCIFYADFVIMMILTGPVALSLIADDNNYFSVWWRELLSMVTAMLIKVFLVTLIINIIFGEQPPEADLPATLLLAVGAGALIIKTPSVLKNMWYGGGSAQGVQRGAGRMGSMASSMLMSKFMGGMKAPMK</sequence>
<evidence type="ECO:0000313" key="3">
    <source>
        <dbReference type="Proteomes" id="UP000027980"/>
    </source>
</evidence>
<dbReference type="AlphaFoldDB" id="A0A075LV95"/>
<evidence type="ECO:0008006" key="4">
    <source>
        <dbReference type="Google" id="ProtNLM"/>
    </source>
</evidence>
<gene>
    <name evidence="2" type="ORF">GZ22_18265</name>
</gene>
<evidence type="ECO:0000256" key="1">
    <source>
        <dbReference type="SAM" id="Phobius"/>
    </source>
</evidence>
<keyword evidence="2" id="KW-0614">Plasmid</keyword>
<dbReference type="Proteomes" id="UP000027980">
    <property type="component" value="Plasmid pT1"/>
</dbReference>
<dbReference type="RefSeq" id="WP_041592304.1">
    <property type="nucleotide sequence ID" value="NZ_CP008877.1"/>
</dbReference>